<evidence type="ECO:0000256" key="1">
    <source>
        <dbReference type="SAM" id="MobiDB-lite"/>
    </source>
</evidence>
<reference evidence="2 3" key="1">
    <citation type="submission" date="2024-01" db="EMBL/GenBank/DDBJ databases">
        <title>The genomes of 5 underutilized Papilionoideae crops provide insights into root nodulation and disease resistanc.</title>
        <authorList>
            <person name="Yuan L."/>
        </authorList>
    </citation>
    <scope>NUCLEOTIDE SEQUENCE [LARGE SCALE GENOMIC DNA]</scope>
    <source>
        <strain evidence="2">ZHUSHIDOU_FW_LH</strain>
        <tissue evidence="2">Leaf</tissue>
    </source>
</reference>
<dbReference type="AlphaFoldDB" id="A0AAN9EZ42"/>
<dbReference type="Proteomes" id="UP001372338">
    <property type="component" value="Unassembled WGS sequence"/>
</dbReference>
<evidence type="ECO:0000313" key="2">
    <source>
        <dbReference type="EMBL" id="KAK7266612.1"/>
    </source>
</evidence>
<gene>
    <name evidence="2" type="ORF">RIF29_19261</name>
</gene>
<name>A0AAN9EZ42_CROPI</name>
<keyword evidence="3" id="KW-1185">Reference proteome</keyword>
<sequence length="227" mass="23843">MSLQMESRGTEQHEIETGGGSTNGRVAAENQNNGAASGRVVSNEAPPAEVNGASQSDVAAKVNLGADNEHDWMSPPPSSLAHVVATAHVVAPTPTHATALPLPQLVRSKSKMGASSQPAPTINAQRPKRAMQSRYMKPFAVAPAAASQNNAATEMQKKGKGIASTTPKGKAPQIPGPKGKTSASPTKSKVSQIPHVFLETARTRKLVKIWSDVTDSFNEVKKRNNSK</sequence>
<proteinExistence type="predicted"/>
<feature type="compositionally biased region" description="Polar residues" evidence="1">
    <location>
        <begin position="113"/>
        <end position="124"/>
    </location>
</feature>
<feature type="region of interest" description="Disordered" evidence="1">
    <location>
        <begin position="147"/>
        <end position="190"/>
    </location>
</feature>
<feature type="region of interest" description="Disordered" evidence="1">
    <location>
        <begin position="112"/>
        <end position="131"/>
    </location>
</feature>
<protein>
    <submittedName>
        <fullName evidence="2">Uncharacterized protein</fullName>
    </submittedName>
</protein>
<feature type="compositionally biased region" description="Polar residues" evidence="1">
    <location>
        <begin position="181"/>
        <end position="190"/>
    </location>
</feature>
<dbReference type="EMBL" id="JAYWIO010000004">
    <property type="protein sequence ID" value="KAK7266612.1"/>
    <property type="molecule type" value="Genomic_DNA"/>
</dbReference>
<organism evidence="2 3">
    <name type="scientific">Crotalaria pallida</name>
    <name type="common">Smooth rattlebox</name>
    <name type="synonym">Crotalaria striata</name>
    <dbReference type="NCBI Taxonomy" id="3830"/>
    <lineage>
        <taxon>Eukaryota</taxon>
        <taxon>Viridiplantae</taxon>
        <taxon>Streptophyta</taxon>
        <taxon>Embryophyta</taxon>
        <taxon>Tracheophyta</taxon>
        <taxon>Spermatophyta</taxon>
        <taxon>Magnoliopsida</taxon>
        <taxon>eudicotyledons</taxon>
        <taxon>Gunneridae</taxon>
        <taxon>Pentapetalae</taxon>
        <taxon>rosids</taxon>
        <taxon>fabids</taxon>
        <taxon>Fabales</taxon>
        <taxon>Fabaceae</taxon>
        <taxon>Papilionoideae</taxon>
        <taxon>50 kb inversion clade</taxon>
        <taxon>genistoids sensu lato</taxon>
        <taxon>core genistoids</taxon>
        <taxon>Crotalarieae</taxon>
        <taxon>Crotalaria</taxon>
    </lineage>
</organism>
<evidence type="ECO:0000313" key="3">
    <source>
        <dbReference type="Proteomes" id="UP001372338"/>
    </source>
</evidence>
<accession>A0AAN9EZ42</accession>
<feature type="region of interest" description="Disordered" evidence="1">
    <location>
        <begin position="1"/>
        <end position="56"/>
    </location>
</feature>
<comment type="caution">
    <text evidence="2">The sequence shown here is derived from an EMBL/GenBank/DDBJ whole genome shotgun (WGS) entry which is preliminary data.</text>
</comment>